<gene>
    <name evidence="1" type="ORF">dnm_007770</name>
</gene>
<evidence type="ECO:0000313" key="1">
    <source>
        <dbReference type="EMBL" id="QTA84777.1"/>
    </source>
</evidence>
<accession>A0A975GKL9</accession>
<dbReference type="AlphaFoldDB" id="A0A975GKL9"/>
<dbReference type="PANTHER" id="PTHR28630">
    <property type="match status" value="1"/>
</dbReference>
<dbReference type="InterPro" id="IPR032801">
    <property type="entry name" value="PXL2A/B/C"/>
</dbReference>
<proteinExistence type="predicted"/>
<name>A0A975GKL9_9BACT</name>
<evidence type="ECO:0000313" key="2">
    <source>
        <dbReference type="Proteomes" id="UP000663722"/>
    </source>
</evidence>
<dbReference type="EMBL" id="CP061800">
    <property type="protein sequence ID" value="QTA84777.1"/>
    <property type="molecule type" value="Genomic_DNA"/>
</dbReference>
<reference evidence="1" key="1">
    <citation type="journal article" date="2021" name="Microb. Physiol.">
        <title>Proteogenomic Insights into the Physiology of Marine, Sulfate-Reducing, Filamentous Desulfonema limicola and Desulfonema magnum.</title>
        <authorList>
            <person name="Schnaars V."/>
            <person name="Wohlbrand L."/>
            <person name="Scheve S."/>
            <person name="Hinrichs C."/>
            <person name="Reinhardt R."/>
            <person name="Rabus R."/>
        </authorList>
    </citation>
    <scope>NUCLEOTIDE SEQUENCE</scope>
    <source>
        <strain evidence="1">4be13</strain>
    </source>
</reference>
<dbReference type="PANTHER" id="PTHR28630:SF3">
    <property type="entry name" value="PEROXIREDOXIN-LIKE 2C"/>
    <property type="match status" value="1"/>
</dbReference>
<dbReference type="Gene3D" id="3.40.30.10">
    <property type="entry name" value="Glutaredoxin"/>
    <property type="match status" value="1"/>
</dbReference>
<dbReference type="Pfam" id="PF13911">
    <property type="entry name" value="AhpC-TSA_2"/>
    <property type="match status" value="1"/>
</dbReference>
<protein>
    <submittedName>
        <fullName evidence="1">Peroxiredoxin-like domain-containing protein</fullName>
    </submittedName>
</protein>
<dbReference type="Proteomes" id="UP000663722">
    <property type="component" value="Chromosome"/>
</dbReference>
<organism evidence="1 2">
    <name type="scientific">Desulfonema magnum</name>
    <dbReference type="NCBI Taxonomy" id="45655"/>
    <lineage>
        <taxon>Bacteria</taxon>
        <taxon>Pseudomonadati</taxon>
        <taxon>Thermodesulfobacteriota</taxon>
        <taxon>Desulfobacteria</taxon>
        <taxon>Desulfobacterales</taxon>
        <taxon>Desulfococcaceae</taxon>
        <taxon>Desulfonema</taxon>
    </lineage>
</organism>
<keyword evidence="2" id="KW-1185">Reference proteome</keyword>
<sequence length="125" mass="13554">MAKQAEAFEERNARLVVIGNGAPHFMTAFREDTGYKGNLYTDPSLETYKILDLKRGVGSLFGLKSLKEGIRAASSGYLQTEIQGDALQQGGAIIIGPGDILHYSYQNKEVGDHPPIKEMLKVAGA</sequence>
<dbReference type="KEGG" id="dmm:dnm_007770"/>